<dbReference type="EMBL" id="BAAADJ010000061">
    <property type="protein sequence ID" value="GAA0343023.1"/>
    <property type="molecule type" value="Genomic_DNA"/>
</dbReference>
<gene>
    <name evidence="1" type="ORF">GCM10008967_36880</name>
</gene>
<dbReference type="Gene3D" id="3.60.40.10">
    <property type="entry name" value="PPM-type phosphatase domain"/>
    <property type="match status" value="1"/>
</dbReference>
<comment type="caution">
    <text evidence="1">The sequence shown here is derived from an EMBL/GenBank/DDBJ whole genome shotgun (WGS) entry which is preliminary data.</text>
</comment>
<evidence type="ECO:0000313" key="2">
    <source>
        <dbReference type="Proteomes" id="UP001500782"/>
    </source>
</evidence>
<evidence type="ECO:0000313" key="1">
    <source>
        <dbReference type="EMBL" id="GAA0343023.1"/>
    </source>
</evidence>
<dbReference type="Proteomes" id="UP001500782">
    <property type="component" value="Unassembled WGS sequence"/>
</dbReference>
<protein>
    <submittedName>
        <fullName evidence="1">PP2C family serine/threonine-protein phosphatase</fullName>
    </submittedName>
</protein>
<name>A0ABP3GDW4_9BACI</name>
<dbReference type="InterPro" id="IPR036457">
    <property type="entry name" value="PPM-type-like_dom_sf"/>
</dbReference>
<proteinExistence type="predicted"/>
<sequence>MEEKYIKSFNHMNKATNTKDYHWVGSQKHFVDEIDIHNINDIVLGRFGGNSTAGQNKNEDGCIVWVNEYIGYEFVVLLDAHQTAESAELVLATIQSLEDDVKSSLTLSPRESFDRLYKLLLSTFESRSFKEACKRVQGETACLCAVRKDKYLWWFSVGDCILYLNHPELSDLNEYQQNHRSFYEWIGKVNTFELEVPCFSTGTKELRQGRNHILLTTDGLVECPNVDFSNPKKIFKTFVEVTNEGGVLILLKEIQNQNVRDSTTIISWFVDIDKAGSQPSK</sequence>
<keyword evidence="2" id="KW-1185">Reference proteome</keyword>
<reference evidence="2" key="1">
    <citation type="journal article" date="2019" name="Int. J. Syst. Evol. Microbiol.">
        <title>The Global Catalogue of Microorganisms (GCM) 10K type strain sequencing project: providing services to taxonomists for standard genome sequencing and annotation.</title>
        <authorList>
            <consortium name="The Broad Institute Genomics Platform"/>
            <consortium name="The Broad Institute Genome Sequencing Center for Infectious Disease"/>
            <person name="Wu L."/>
            <person name="Ma J."/>
        </authorList>
    </citation>
    <scope>NUCLEOTIDE SEQUENCE [LARGE SCALE GENOMIC DNA]</scope>
    <source>
        <strain evidence="2">JCM 9731</strain>
    </source>
</reference>
<accession>A0ABP3GDW4</accession>
<dbReference type="SUPFAM" id="SSF81606">
    <property type="entry name" value="PP2C-like"/>
    <property type="match status" value="1"/>
</dbReference>
<organism evidence="1 2">
    <name type="scientific">Bacillus carboniphilus</name>
    <dbReference type="NCBI Taxonomy" id="86663"/>
    <lineage>
        <taxon>Bacteria</taxon>
        <taxon>Bacillati</taxon>
        <taxon>Bacillota</taxon>
        <taxon>Bacilli</taxon>
        <taxon>Bacillales</taxon>
        <taxon>Bacillaceae</taxon>
        <taxon>Bacillus</taxon>
    </lineage>
</organism>